<feature type="region of interest" description="Disordered" evidence="7">
    <location>
        <begin position="238"/>
        <end position="287"/>
    </location>
</feature>
<evidence type="ECO:0000313" key="9">
    <source>
        <dbReference type="EMBL" id="MEK8026488.1"/>
    </source>
</evidence>
<accession>A0ABU9BD14</accession>
<dbReference type="Proteomes" id="UP001368500">
    <property type="component" value="Unassembled WGS sequence"/>
</dbReference>
<protein>
    <submittedName>
        <fullName evidence="9">M48 family metalloprotease</fullName>
        <ecNumber evidence="9">3.4.24.-</ecNumber>
    </submittedName>
</protein>
<evidence type="ECO:0000256" key="5">
    <source>
        <dbReference type="ARBA" id="ARBA00023049"/>
    </source>
</evidence>
<evidence type="ECO:0000259" key="8">
    <source>
        <dbReference type="Pfam" id="PF01435"/>
    </source>
</evidence>
<sequence length="287" mass="30412">MSRTCSDPARPTVLPAARRPSRARPASASPAVLLCAVALIVAPALATGSASPATTATTAEPTTPAPVETIADVLRRSQHQRLDALPPADANSPAAARVMASFERLIRVTPPRPGQCQPTLRLVGGRLFAEAMLGDCAMAVSTAVGDLPEGERLLLLGHELGHLRLDHWTALRSLYEHHIPGTVEPARTDAVAGTLGRDAHALSHRHEFEADAYGYQIAMRLGYGLDTAFGLLTRQGVQTDGATHPGTRRRLAQMRSLDAQRARQLAGDAPDTVETDVAARPQPQAVP</sequence>
<proteinExistence type="inferred from homology"/>
<keyword evidence="1 6" id="KW-0645">Protease</keyword>
<evidence type="ECO:0000256" key="4">
    <source>
        <dbReference type="ARBA" id="ARBA00022833"/>
    </source>
</evidence>
<dbReference type="EC" id="3.4.24.-" evidence="9"/>
<dbReference type="GO" id="GO:0008237">
    <property type="term" value="F:metallopeptidase activity"/>
    <property type="evidence" value="ECO:0007669"/>
    <property type="project" value="UniProtKB-KW"/>
</dbReference>
<feature type="compositionally biased region" description="Low complexity" evidence="7">
    <location>
        <begin position="15"/>
        <end position="25"/>
    </location>
</feature>
<dbReference type="RefSeq" id="WP_341374272.1">
    <property type="nucleotide sequence ID" value="NZ_JBBUTF010000008.1"/>
</dbReference>
<keyword evidence="3 6" id="KW-0378">Hydrolase</keyword>
<reference evidence="9 10" key="1">
    <citation type="submission" date="2024-04" db="EMBL/GenBank/DDBJ databases">
        <title>Novel species of the genus Ideonella isolated from streams.</title>
        <authorList>
            <person name="Lu H."/>
        </authorList>
    </citation>
    <scope>NUCLEOTIDE SEQUENCE [LARGE SCALE GENOMIC DNA]</scope>
    <source>
        <strain evidence="9 10">BYS139W</strain>
    </source>
</reference>
<evidence type="ECO:0000313" key="10">
    <source>
        <dbReference type="Proteomes" id="UP001368500"/>
    </source>
</evidence>
<dbReference type="InterPro" id="IPR001915">
    <property type="entry name" value="Peptidase_M48"/>
</dbReference>
<keyword evidence="10" id="KW-1185">Reference proteome</keyword>
<evidence type="ECO:0000256" key="2">
    <source>
        <dbReference type="ARBA" id="ARBA00022723"/>
    </source>
</evidence>
<keyword evidence="2" id="KW-0479">Metal-binding</keyword>
<keyword evidence="5 6" id="KW-0482">Metalloprotease</keyword>
<comment type="similarity">
    <text evidence="6">Belongs to the peptidase M48 family.</text>
</comment>
<feature type="domain" description="Peptidase M48" evidence="8">
    <location>
        <begin position="201"/>
        <end position="256"/>
    </location>
</feature>
<gene>
    <name evidence="9" type="ORF">AACH11_11010</name>
</gene>
<evidence type="ECO:0000256" key="6">
    <source>
        <dbReference type="RuleBase" id="RU003983"/>
    </source>
</evidence>
<organism evidence="9 10">
    <name type="scientific">Pseudaquabacterium rugosum</name>
    <dbReference type="NCBI Taxonomy" id="2984194"/>
    <lineage>
        <taxon>Bacteria</taxon>
        <taxon>Pseudomonadati</taxon>
        <taxon>Pseudomonadota</taxon>
        <taxon>Betaproteobacteria</taxon>
        <taxon>Burkholderiales</taxon>
        <taxon>Sphaerotilaceae</taxon>
        <taxon>Pseudaquabacterium</taxon>
    </lineage>
</organism>
<keyword evidence="4 6" id="KW-0862">Zinc</keyword>
<evidence type="ECO:0000256" key="1">
    <source>
        <dbReference type="ARBA" id="ARBA00022670"/>
    </source>
</evidence>
<dbReference type="Pfam" id="PF01435">
    <property type="entry name" value="Peptidase_M48"/>
    <property type="match status" value="1"/>
</dbReference>
<evidence type="ECO:0000256" key="3">
    <source>
        <dbReference type="ARBA" id="ARBA00022801"/>
    </source>
</evidence>
<dbReference type="EMBL" id="JBBUTF010000008">
    <property type="protein sequence ID" value="MEK8026488.1"/>
    <property type="molecule type" value="Genomic_DNA"/>
</dbReference>
<name>A0ABU9BD14_9BURK</name>
<comment type="cofactor">
    <cofactor evidence="6">
        <name>Zn(2+)</name>
        <dbReference type="ChEBI" id="CHEBI:29105"/>
    </cofactor>
    <text evidence="6">Binds 1 zinc ion per subunit.</text>
</comment>
<comment type="caution">
    <text evidence="9">The sequence shown here is derived from an EMBL/GenBank/DDBJ whole genome shotgun (WGS) entry which is preliminary data.</text>
</comment>
<evidence type="ECO:0000256" key="7">
    <source>
        <dbReference type="SAM" id="MobiDB-lite"/>
    </source>
</evidence>
<feature type="region of interest" description="Disordered" evidence="7">
    <location>
        <begin position="1"/>
        <end position="25"/>
    </location>
</feature>